<reference evidence="1" key="1">
    <citation type="journal article" date="2016" name="Sci. Rep.">
        <title>Triclosan Resistome from Metagenome Reveals Diverse Enoyl Acyl Carrier Protein Reductases and Selective Enrichment of Triclosan Resistance Genes.</title>
        <authorList>
            <person name="Khan R."/>
            <person name="Kong H.G."/>
            <person name="Jung Y.H."/>
            <person name="Choi J."/>
            <person name="Baek K.Y."/>
            <person name="Hwang E.C."/>
            <person name="Lee S.W."/>
        </authorList>
    </citation>
    <scope>NUCLEOTIDE SEQUENCE</scope>
</reference>
<protein>
    <recommendedName>
        <fullName evidence="2">Transcriptional regulator</fullName>
    </recommendedName>
</protein>
<dbReference type="AlphaFoldDB" id="A0A1C9U4L7"/>
<evidence type="ECO:0008006" key="2">
    <source>
        <dbReference type="Google" id="ProtNLM"/>
    </source>
</evidence>
<evidence type="ECO:0000313" key="1">
    <source>
        <dbReference type="EMBL" id="AOR51081.1"/>
    </source>
</evidence>
<proteinExistence type="predicted"/>
<name>A0A1C9U4L7_9BACT</name>
<dbReference type="EMBL" id="KT982359">
    <property type="protein sequence ID" value="AOR51081.1"/>
    <property type="molecule type" value="Genomic_DNA"/>
</dbReference>
<organism evidence="1">
    <name type="scientific">uncultured bacterium pAP3</name>
    <dbReference type="NCBI Taxonomy" id="1781154"/>
    <lineage>
        <taxon>Bacteria</taxon>
        <taxon>environmental samples</taxon>
    </lineage>
</organism>
<sequence>MKFSLSPALRWTVRPVMVPSPMSTSWRRASERELALPVCSIQSSMRCSRSSSTRNSSRSVRTMQNSSQPALCRMYVQMYGAHRDVSRTGHRLANCAGFQSQRRFQRTLKATAPVKFPDGFQEMWYFQRMLKEANFMKEAETRAGEALRELLEKIPILHVEGIDAEAVSGDWEPDLIARLLVEGRPHQLICEFKSNGQPRYARAALLELRNYVAHRAVGATPVFIAPYISPAVRQLCDEKGVGYLDLEGNARIAFGGVFIERTVADKPVAEQRELKSLFRPKSAQVLRAMLRDPGRAWRVTELSEISGVSLGHVSNVRTGLIDREWARASDDGLVLSEPNALLDAWRDSYTAPPGERLRFYTSLHGSALEDAARSALRADNSPGRAAFASFSAAQWLSPYARTGSHYFFADDQGLRKLQAALKLTPSSKGENVIVTVPKDLGLLDDTVEPAPGAVCTSPVQTYLDLSIAGERGAEAADHLRQERLSWPK</sequence>
<accession>A0A1C9U4L7</accession>